<dbReference type="PANTHER" id="PTHR28141">
    <property type="entry name" value="2',3'-CYCLIC-NUCLEOTIDE 3'-PHOSPHODIESTERASE"/>
    <property type="match status" value="1"/>
</dbReference>
<accession>A0A381NJT4</accession>
<dbReference type="Gene3D" id="3.90.1140.10">
    <property type="entry name" value="Cyclic phosphodiesterase"/>
    <property type="match status" value="1"/>
</dbReference>
<dbReference type="EMBL" id="UINC01000407">
    <property type="protein sequence ID" value="SUZ54777.1"/>
    <property type="molecule type" value="Genomic_DNA"/>
</dbReference>
<proteinExistence type="predicted"/>
<name>A0A381NJT4_9ZZZZ</name>
<dbReference type="InterPro" id="IPR009097">
    <property type="entry name" value="Cyclic_Pdiesterase"/>
</dbReference>
<dbReference type="AlphaFoldDB" id="A0A381NJT4"/>
<sequence>MIRGLSTEHKAPVFSPHCTLYSPADLAKSELKEILEYVAEGILPLTVMVDKLNFTSNIWKTVFIELEKSQELTWLQQKLLRRIPAPKQYDFSPHISLIYSVMPTEKKKGIIEKLPLRNSYKMDKISAVETGLDVVNWKNIAEVKLHA</sequence>
<dbReference type="PANTHER" id="PTHR28141:SF1">
    <property type="entry name" value="2',3'-CYCLIC-NUCLEOTIDE 3'-PHOSPHODIESTERASE"/>
    <property type="match status" value="1"/>
</dbReference>
<reference evidence="1" key="1">
    <citation type="submission" date="2018-05" db="EMBL/GenBank/DDBJ databases">
        <authorList>
            <person name="Lanie J.A."/>
            <person name="Ng W.-L."/>
            <person name="Kazmierczak K.M."/>
            <person name="Andrzejewski T.M."/>
            <person name="Davidsen T.M."/>
            <person name="Wayne K.J."/>
            <person name="Tettelin H."/>
            <person name="Glass J.I."/>
            <person name="Rusch D."/>
            <person name="Podicherti R."/>
            <person name="Tsui H.-C.T."/>
            <person name="Winkler M.E."/>
        </authorList>
    </citation>
    <scope>NUCLEOTIDE SEQUENCE</scope>
</reference>
<dbReference type="SUPFAM" id="SSF55144">
    <property type="entry name" value="LigT-like"/>
    <property type="match status" value="1"/>
</dbReference>
<dbReference type="GO" id="GO:0009187">
    <property type="term" value="P:cyclic nucleotide metabolic process"/>
    <property type="evidence" value="ECO:0007669"/>
    <property type="project" value="TreeGrafter"/>
</dbReference>
<dbReference type="GO" id="GO:0004113">
    <property type="term" value="F:2',3'-cyclic-nucleotide 3'-phosphodiesterase activity"/>
    <property type="evidence" value="ECO:0007669"/>
    <property type="project" value="TreeGrafter"/>
</dbReference>
<dbReference type="InterPro" id="IPR012386">
    <property type="entry name" value="Cyclic-nucl_3Pdiesterase"/>
</dbReference>
<dbReference type="Pfam" id="PF13563">
    <property type="entry name" value="2_5_RNA_ligase2"/>
    <property type="match status" value="1"/>
</dbReference>
<organism evidence="1">
    <name type="scientific">marine metagenome</name>
    <dbReference type="NCBI Taxonomy" id="408172"/>
    <lineage>
        <taxon>unclassified sequences</taxon>
        <taxon>metagenomes</taxon>
        <taxon>ecological metagenomes</taxon>
    </lineage>
</organism>
<protein>
    <submittedName>
        <fullName evidence="1">Uncharacterized protein</fullName>
    </submittedName>
</protein>
<gene>
    <name evidence="1" type="ORF">METZ01_LOCUS7631</name>
</gene>
<evidence type="ECO:0000313" key="1">
    <source>
        <dbReference type="EMBL" id="SUZ54777.1"/>
    </source>
</evidence>